<sequence>MRRLLNLSKSRSKTDIENLDLSDGKEFFVNQNGLASSNDINFDYQFVKNRSSGELKTEAKCKRIKCVDLRYKENFLSIGASLKKQDSFLDFFRNNEFYSYILDKVVYSPISMTDKDFRIYNPTDLDMDNYEDLLLIKSNQVYLNCYFIKSTEKVEYTFYYLHGNSGNICDSLFVCKKLFKKIPCNIFLIDYRGYGVSALSKKPIVMNEANMVDDAQTGLDYLLSRNEIKDTKLVLMAHSLGGAIAIKLLSKDINANKCYALILEGTFSTLQDVVDYHIKSSKIGRSFNPNVNKTEFFELNKYESKETIKKLKLPILLMRSENDTVIPYWMSQILYLEAHNSVYKVMNTYKDKAELPLCPQNVRINQTKEGILISWSYPDRTPVKIEYFQIYYRELNEKINFHLSKKTNLIQSSLNYEWRTTEAINPDVKNYLIDKSELEHGELYEIQLVSFSTFSKSLPSQIYKVRFANTNEEEMNGPHSSLFAIKHTTANYISGLSLNSFDDLSQLDIILAAIFLILVCVLIICIIACILFRQSDKNLNKQKKGDLDDWGFQSSAVTTTFLSSSSSSSEKSTSLDSVSTKNKLYRHTDTEFDLKNERKILKNSEHNFNVNICDNQLEKENALHEEEEDDTFDDGDYYYSRPKIQSNTLKSRNLSNYSQITTTGISSNSNSRYPSSTSSTGTNVHKTESEVSHSPDFNTSGASSSGITSVSATSSLINSDDNNEDINEKLKDTSVNTIKYNAKTNCLSTREIMTKPSTNGYRSGHQIKKDHLLLDENYSKNLKNNLIKKQNKDLIINEFYLNEYSGISLDVDTSNSDPKYKNNQWLNEDSIIESNYSSPNEIEENKIKIPPFPTSHFNSLSFLDVKDKRLNKNHLSSESTTSSSSGCSSLETQQVNKKYFTLVNPKNNVSNNKKKNVNFVNQRNSICSESVDSKNRKGLEKKELIYSTNYKPVVKPKLLGKNEDEIFDESSKRNQMISTFKPSKMDYV</sequence>
<dbReference type="Pfam" id="PF12146">
    <property type="entry name" value="Hydrolase_4"/>
    <property type="match status" value="1"/>
</dbReference>
<dbReference type="OrthoDB" id="10249433at2759"/>
<proteinExistence type="predicted"/>
<dbReference type="InterPro" id="IPR036116">
    <property type="entry name" value="FN3_sf"/>
</dbReference>
<dbReference type="CDD" id="cd00063">
    <property type="entry name" value="FN3"/>
    <property type="match status" value="1"/>
</dbReference>
<dbReference type="InterPro" id="IPR013783">
    <property type="entry name" value="Ig-like_fold"/>
</dbReference>
<dbReference type="AlphaFoldDB" id="A0A813MZN3"/>
<keyword evidence="2" id="KW-0812">Transmembrane</keyword>
<dbReference type="Gene3D" id="3.40.50.1820">
    <property type="entry name" value="alpha/beta hydrolase"/>
    <property type="match status" value="1"/>
</dbReference>
<dbReference type="Gene3D" id="2.60.40.10">
    <property type="entry name" value="Immunoglobulins"/>
    <property type="match status" value="1"/>
</dbReference>
<dbReference type="Proteomes" id="UP000663879">
    <property type="component" value="Unassembled WGS sequence"/>
</dbReference>
<dbReference type="SUPFAM" id="SSF49265">
    <property type="entry name" value="Fibronectin type III"/>
    <property type="match status" value="1"/>
</dbReference>
<dbReference type="PANTHER" id="PTHR12277">
    <property type="entry name" value="ALPHA/BETA HYDROLASE DOMAIN-CONTAINING PROTEIN"/>
    <property type="match status" value="1"/>
</dbReference>
<gene>
    <name evidence="4" type="ORF">OXX778_LOCUS2846</name>
</gene>
<evidence type="ECO:0000256" key="2">
    <source>
        <dbReference type="SAM" id="Phobius"/>
    </source>
</evidence>
<dbReference type="SUPFAM" id="SSF53474">
    <property type="entry name" value="alpha/beta-Hydrolases"/>
    <property type="match status" value="1"/>
</dbReference>
<name>A0A813MZN3_9BILA</name>
<feature type="domain" description="Serine aminopeptidase S33" evidence="3">
    <location>
        <begin position="184"/>
        <end position="271"/>
    </location>
</feature>
<evidence type="ECO:0000256" key="1">
    <source>
        <dbReference type="SAM" id="MobiDB-lite"/>
    </source>
</evidence>
<accession>A0A813MZN3</accession>
<protein>
    <recommendedName>
        <fullName evidence="3">Serine aminopeptidase S33 domain-containing protein</fullName>
    </recommendedName>
</protein>
<organism evidence="4 5">
    <name type="scientific">Brachionus calyciflorus</name>
    <dbReference type="NCBI Taxonomy" id="104777"/>
    <lineage>
        <taxon>Eukaryota</taxon>
        <taxon>Metazoa</taxon>
        <taxon>Spiralia</taxon>
        <taxon>Gnathifera</taxon>
        <taxon>Rotifera</taxon>
        <taxon>Eurotatoria</taxon>
        <taxon>Monogononta</taxon>
        <taxon>Pseudotrocha</taxon>
        <taxon>Ploima</taxon>
        <taxon>Brachionidae</taxon>
        <taxon>Brachionus</taxon>
    </lineage>
</organism>
<feature type="region of interest" description="Disordered" evidence="1">
    <location>
        <begin position="662"/>
        <end position="705"/>
    </location>
</feature>
<keyword evidence="2" id="KW-0472">Membrane</keyword>
<keyword evidence="5" id="KW-1185">Reference proteome</keyword>
<evidence type="ECO:0000313" key="5">
    <source>
        <dbReference type="Proteomes" id="UP000663879"/>
    </source>
</evidence>
<dbReference type="InterPro" id="IPR003961">
    <property type="entry name" value="FN3_dom"/>
</dbReference>
<dbReference type="InterPro" id="IPR029058">
    <property type="entry name" value="AB_hydrolase_fold"/>
</dbReference>
<dbReference type="EMBL" id="CAJNOC010000234">
    <property type="protein sequence ID" value="CAF0731104.1"/>
    <property type="molecule type" value="Genomic_DNA"/>
</dbReference>
<feature type="compositionally biased region" description="Low complexity" evidence="1">
    <location>
        <begin position="666"/>
        <end position="680"/>
    </location>
</feature>
<evidence type="ECO:0000313" key="4">
    <source>
        <dbReference type="EMBL" id="CAF0731104.1"/>
    </source>
</evidence>
<dbReference type="InterPro" id="IPR022742">
    <property type="entry name" value="Hydrolase_4"/>
</dbReference>
<keyword evidence="2" id="KW-1133">Transmembrane helix</keyword>
<evidence type="ECO:0000259" key="3">
    <source>
        <dbReference type="Pfam" id="PF12146"/>
    </source>
</evidence>
<reference evidence="4" key="1">
    <citation type="submission" date="2021-02" db="EMBL/GenBank/DDBJ databases">
        <authorList>
            <person name="Nowell W R."/>
        </authorList>
    </citation>
    <scope>NUCLEOTIDE SEQUENCE</scope>
    <source>
        <strain evidence="4">Ploen Becks lab</strain>
    </source>
</reference>
<dbReference type="PANTHER" id="PTHR12277:SF81">
    <property type="entry name" value="PROTEIN ABHD13"/>
    <property type="match status" value="1"/>
</dbReference>
<feature type="transmembrane region" description="Helical" evidence="2">
    <location>
        <begin position="509"/>
        <end position="532"/>
    </location>
</feature>
<comment type="caution">
    <text evidence="4">The sequence shown here is derived from an EMBL/GenBank/DDBJ whole genome shotgun (WGS) entry which is preliminary data.</text>
</comment>